<gene>
    <name evidence="11" type="ORF">HMPREF9449_01097</name>
</gene>
<name>H1DFR1_9BACT</name>
<dbReference type="EMBL" id="ADMC01000017">
    <property type="protein sequence ID" value="EHP48734.1"/>
    <property type="molecule type" value="Genomic_DNA"/>
</dbReference>
<dbReference type="Proteomes" id="UP000004892">
    <property type="component" value="Unassembled WGS sequence"/>
</dbReference>
<evidence type="ECO:0000256" key="7">
    <source>
        <dbReference type="ARBA" id="ARBA00022989"/>
    </source>
</evidence>
<feature type="transmembrane region" description="Helical" evidence="10">
    <location>
        <begin position="175"/>
        <end position="195"/>
    </location>
</feature>
<accession>H1DFR1</accession>
<comment type="caution">
    <text evidence="11">The sequence shown here is derived from an EMBL/GenBank/DDBJ whole genome shotgun (WGS) entry which is preliminary data.</text>
</comment>
<dbReference type="PANTHER" id="PTHR37468:SF1">
    <property type="entry name" value="SULFATE TRANSPORTER CYSZ"/>
    <property type="match status" value="1"/>
</dbReference>
<dbReference type="InterPro" id="IPR050480">
    <property type="entry name" value="CysZ-like"/>
</dbReference>
<evidence type="ECO:0000256" key="1">
    <source>
        <dbReference type="ARBA" id="ARBA00004141"/>
    </source>
</evidence>
<dbReference type="GO" id="GO:0009675">
    <property type="term" value="F:high-affinity sulfate:proton symporter activity"/>
    <property type="evidence" value="ECO:0007669"/>
    <property type="project" value="TreeGrafter"/>
</dbReference>
<reference evidence="11 12" key="1">
    <citation type="submission" date="2012-01" db="EMBL/GenBank/DDBJ databases">
        <title>The Genome Sequence of Odoribacter laneus YIT 12061.</title>
        <authorList>
            <consortium name="The Broad Institute Genome Sequencing Platform"/>
            <person name="Earl A."/>
            <person name="Ward D."/>
            <person name="Feldgarden M."/>
            <person name="Gevers D."/>
            <person name="Morotomi M."/>
            <person name="Young S.K."/>
            <person name="Zeng Q."/>
            <person name="Gargeya S."/>
            <person name="Fitzgerald M."/>
            <person name="Haas B."/>
            <person name="Abouelleil A."/>
            <person name="Alvarado L."/>
            <person name="Arachchi H.M."/>
            <person name="Berlin A."/>
            <person name="Chapman S.B."/>
            <person name="Gearin G."/>
            <person name="Goldberg J."/>
            <person name="Griggs A."/>
            <person name="Gujja S."/>
            <person name="Hansen M."/>
            <person name="Heiman D."/>
            <person name="Howarth C."/>
            <person name="Larimer J."/>
            <person name="Lui A."/>
            <person name="MacDonald P.J.P."/>
            <person name="McCowen C."/>
            <person name="Montmayeur A."/>
            <person name="Murphy C."/>
            <person name="Neiman D."/>
            <person name="Pearson M."/>
            <person name="Priest M."/>
            <person name="Roberts A."/>
            <person name="Saif S."/>
            <person name="Shea T."/>
            <person name="Sisk P."/>
            <person name="Stolte C."/>
            <person name="Sykes S."/>
            <person name="Wortman J."/>
            <person name="Nusbaum C."/>
            <person name="Birren B."/>
        </authorList>
    </citation>
    <scope>NUCLEOTIDE SEQUENCE [LARGE SCALE GENOMIC DNA]</scope>
    <source>
        <strain evidence="11 12">YIT 12061</strain>
    </source>
</reference>
<evidence type="ECO:0008006" key="13">
    <source>
        <dbReference type="Google" id="ProtNLM"/>
    </source>
</evidence>
<evidence type="ECO:0000256" key="3">
    <source>
        <dbReference type="ARBA" id="ARBA00022475"/>
    </source>
</evidence>
<dbReference type="AlphaFoldDB" id="H1DFR1"/>
<dbReference type="RefSeq" id="WP_009136245.1">
    <property type="nucleotide sequence ID" value="NZ_JH594596.1"/>
</dbReference>
<evidence type="ECO:0000256" key="8">
    <source>
        <dbReference type="ARBA" id="ARBA00023032"/>
    </source>
</evidence>
<dbReference type="InterPro" id="IPR059112">
    <property type="entry name" value="CysZ/EI24"/>
</dbReference>
<keyword evidence="9 10" id="KW-0472">Membrane</keyword>
<dbReference type="GO" id="GO:0005886">
    <property type="term" value="C:plasma membrane"/>
    <property type="evidence" value="ECO:0007669"/>
    <property type="project" value="TreeGrafter"/>
</dbReference>
<dbReference type="GO" id="GO:0019344">
    <property type="term" value="P:cysteine biosynthetic process"/>
    <property type="evidence" value="ECO:0007669"/>
    <property type="project" value="TreeGrafter"/>
</dbReference>
<keyword evidence="3" id="KW-1003">Cell membrane</keyword>
<dbReference type="HOGENOM" id="CLU_093767_0_0_10"/>
<dbReference type="PANTHER" id="PTHR37468">
    <property type="entry name" value="SULFATE TRANSPORTER CYSZ"/>
    <property type="match status" value="1"/>
</dbReference>
<evidence type="ECO:0000256" key="4">
    <source>
        <dbReference type="ARBA" id="ARBA00022519"/>
    </source>
</evidence>
<comment type="subcellular location">
    <subcellularLocation>
        <location evidence="1">Membrane</location>
        <topology evidence="1">Multi-pass membrane protein</topology>
    </subcellularLocation>
</comment>
<dbReference type="STRING" id="742817.HMPREF9449_01097"/>
<keyword evidence="12" id="KW-1185">Reference proteome</keyword>
<evidence type="ECO:0000256" key="9">
    <source>
        <dbReference type="ARBA" id="ARBA00023136"/>
    </source>
</evidence>
<keyword evidence="6 10" id="KW-0812">Transmembrane</keyword>
<feature type="transmembrane region" description="Helical" evidence="10">
    <location>
        <begin position="150"/>
        <end position="169"/>
    </location>
</feature>
<feature type="transmembrane region" description="Helical" evidence="10">
    <location>
        <begin position="230"/>
        <end position="251"/>
    </location>
</feature>
<sequence>MSIFEGFFAGIGVYGKAFQILFTRKFFGFLFFPALALVLLFWGGSWLVSFAGDGLAEIVQAKIAEWVEGISWLQWLNSTLGFLVRIVLKITYFFLFITFGGYIVLIIMSPVYSWLSERTEVYLSGKEYPFSLRQLIWEIFRGILIAFRNMIFQLLFTVFLFFCSFIPLIGLLSPVALFLVSAYFYGFSFVDYAIERKRFNVKQSVRYVNKNVGIVTGVGVIFAFSLMVPWFSIIACSFVSILSVIAGTVAVHQVTQKETEKIELKK</sequence>
<feature type="transmembrane region" description="Helical" evidence="10">
    <location>
        <begin position="207"/>
        <end position="224"/>
    </location>
</feature>
<evidence type="ECO:0000256" key="5">
    <source>
        <dbReference type="ARBA" id="ARBA00022605"/>
    </source>
</evidence>
<evidence type="ECO:0000256" key="10">
    <source>
        <dbReference type="SAM" id="Phobius"/>
    </source>
</evidence>
<organism evidence="11 12">
    <name type="scientific">Odoribacter laneus YIT 12061</name>
    <dbReference type="NCBI Taxonomy" id="742817"/>
    <lineage>
        <taxon>Bacteria</taxon>
        <taxon>Pseudomonadati</taxon>
        <taxon>Bacteroidota</taxon>
        <taxon>Bacteroidia</taxon>
        <taxon>Bacteroidales</taxon>
        <taxon>Odoribacteraceae</taxon>
        <taxon>Odoribacter</taxon>
    </lineage>
</organism>
<dbReference type="GeneID" id="98068684"/>
<dbReference type="PATRIC" id="fig|742817.3.peg.1163"/>
<evidence type="ECO:0000313" key="11">
    <source>
        <dbReference type="EMBL" id="EHP48734.1"/>
    </source>
</evidence>
<keyword evidence="4" id="KW-0997">Cell inner membrane</keyword>
<keyword evidence="7 10" id="KW-1133">Transmembrane helix</keyword>
<protein>
    <recommendedName>
        <fullName evidence="13">CysZ-like protein</fullName>
    </recommendedName>
</protein>
<keyword evidence="2" id="KW-0813">Transport</keyword>
<keyword evidence="5" id="KW-0028">Amino-acid biosynthesis</keyword>
<dbReference type="Pfam" id="PF07264">
    <property type="entry name" value="EI24"/>
    <property type="match status" value="1"/>
</dbReference>
<evidence type="ECO:0000256" key="6">
    <source>
        <dbReference type="ARBA" id="ARBA00022692"/>
    </source>
</evidence>
<feature type="transmembrane region" description="Helical" evidence="10">
    <location>
        <begin position="82"/>
        <end position="108"/>
    </location>
</feature>
<keyword evidence="8" id="KW-0764">Sulfate transport</keyword>
<dbReference type="GO" id="GO:0000103">
    <property type="term" value="P:sulfate assimilation"/>
    <property type="evidence" value="ECO:0007669"/>
    <property type="project" value="TreeGrafter"/>
</dbReference>
<evidence type="ECO:0000256" key="2">
    <source>
        <dbReference type="ARBA" id="ARBA00022448"/>
    </source>
</evidence>
<dbReference type="eggNOG" id="COG2981">
    <property type="taxonomic scope" value="Bacteria"/>
</dbReference>
<proteinExistence type="predicted"/>
<feature type="transmembrane region" description="Helical" evidence="10">
    <location>
        <begin position="26"/>
        <end position="48"/>
    </location>
</feature>
<evidence type="ECO:0000313" key="12">
    <source>
        <dbReference type="Proteomes" id="UP000004892"/>
    </source>
</evidence>